<keyword evidence="5" id="KW-0963">Cytoplasm</keyword>
<keyword evidence="11" id="KW-0653">Protein transport</keyword>
<keyword evidence="3" id="KW-0813">Transport</keyword>
<dbReference type="SUPFAM" id="SSF57863">
    <property type="entry name" value="ArfGap/RecO-like zinc finger"/>
    <property type="match status" value="1"/>
</dbReference>
<dbReference type="GO" id="GO:0032012">
    <property type="term" value="P:regulation of ARF protein signal transduction"/>
    <property type="evidence" value="ECO:0007669"/>
    <property type="project" value="TreeGrafter"/>
</dbReference>
<dbReference type="GO" id="GO:0015031">
    <property type="term" value="P:protein transport"/>
    <property type="evidence" value="ECO:0007669"/>
    <property type="project" value="UniProtKB-KW"/>
</dbReference>
<dbReference type="AlphaFoldDB" id="A0AAD9JY66"/>
<keyword evidence="9" id="KW-0862">Zinc</keyword>
<dbReference type="GO" id="GO:0005096">
    <property type="term" value="F:GTPase activator activity"/>
    <property type="evidence" value="ECO:0007669"/>
    <property type="project" value="UniProtKB-KW"/>
</dbReference>
<evidence type="ECO:0000256" key="18">
    <source>
        <dbReference type="PROSITE-ProRule" id="PRU00288"/>
    </source>
</evidence>
<comment type="caution">
    <text evidence="21">The sequence shown here is derived from an EMBL/GenBank/DDBJ whole genome shotgun (WGS) entry which is preliminary data.</text>
</comment>
<feature type="region of interest" description="Disordered" evidence="19">
    <location>
        <begin position="338"/>
        <end position="472"/>
    </location>
</feature>
<dbReference type="Gene3D" id="1.10.287.700">
    <property type="entry name" value="Helix hairpin bin"/>
    <property type="match status" value="1"/>
</dbReference>
<evidence type="ECO:0000256" key="17">
    <source>
        <dbReference type="ARBA" id="ARBA00081514"/>
    </source>
</evidence>
<keyword evidence="13" id="KW-0333">Golgi apparatus</keyword>
<dbReference type="GO" id="GO:0030100">
    <property type="term" value="P:regulation of endocytosis"/>
    <property type="evidence" value="ECO:0007669"/>
    <property type="project" value="TreeGrafter"/>
</dbReference>
<evidence type="ECO:0000256" key="19">
    <source>
        <dbReference type="SAM" id="MobiDB-lite"/>
    </source>
</evidence>
<evidence type="ECO:0000256" key="15">
    <source>
        <dbReference type="ARBA" id="ARBA00071258"/>
    </source>
</evidence>
<dbReference type="Proteomes" id="UP001208570">
    <property type="component" value="Unassembled WGS sequence"/>
</dbReference>
<keyword evidence="6" id="KW-0597">Phosphoprotein</keyword>
<dbReference type="Gene3D" id="1.10.220.150">
    <property type="entry name" value="Arf GTPase activating protein"/>
    <property type="match status" value="1"/>
</dbReference>
<evidence type="ECO:0000256" key="10">
    <source>
        <dbReference type="ARBA" id="ARBA00022892"/>
    </source>
</evidence>
<evidence type="ECO:0000313" key="22">
    <source>
        <dbReference type="Proteomes" id="UP001208570"/>
    </source>
</evidence>
<dbReference type="PRINTS" id="PR00405">
    <property type="entry name" value="REVINTRACTNG"/>
</dbReference>
<evidence type="ECO:0000256" key="2">
    <source>
        <dbReference type="ARBA" id="ARBA00004555"/>
    </source>
</evidence>
<keyword evidence="10" id="KW-0931">ER-Golgi transport</keyword>
<evidence type="ECO:0000313" key="21">
    <source>
        <dbReference type="EMBL" id="KAK2161449.1"/>
    </source>
</evidence>
<accession>A0AAD9JY66</accession>
<evidence type="ECO:0000256" key="3">
    <source>
        <dbReference type="ARBA" id="ARBA00022448"/>
    </source>
</evidence>
<dbReference type="GO" id="GO:0000139">
    <property type="term" value="C:Golgi membrane"/>
    <property type="evidence" value="ECO:0007669"/>
    <property type="project" value="TreeGrafter"/>
</dbReference>
<evidence type="ECO:0000256" key="5">
    <source>
        <dbReference type="ARBA" id="ARBA00022490"/>
    </source>
</evidence>
<evidence type="ECO:0000256" key="12">
    <source>
        <dbReference type="ARBA" id="ARBA00022990"/>
    </source>
</evidence>
<evidence type="ECO:0000256" key="4">
    <source>
        <dbReference type="ARBA" id="ARBA00022468"/>
    </source>
</evidence>
<feature type="compositionally biased region" description="Polar residues" evidence="19">
    <location>
        <begin position="338"/>
        <end position="347"/>
    </location>
</feature>
<feature type="domain" description="Arf-GAP" evidence="20">
    <location>
        <begin position="7"/>
        <end position="124"/>
    </location>
</feature>
<protein>
    <recommendedName>
        <fullName evidence="15">ADP-ribosylation factor GTPase-activating protein 1</fullName>
    </recommendedName>
    <alternativeName>
        <fullName evidence="17">ADP-ribosylation factor 1 GTPase-activating protein</fullName>
    </alternativeName>
    <alternativeName>
        <fullName evidence="16">ARF1-directed GTPase-activating protein</fullName>
    </alternativeName>
</protein>
<comment type="subcellular location">
    <subcellularLocation>
        <location evidence="1">Cytoplasm</location>
    </subcellularLocation>
    <subcellularLocation>
        <location evidence="2">Golgi apparatus</location>
    </subcellularLocation>
</comment>
<keyword evidence="12" id="KW-0007">Acetylation</keyword>
<dbReference type="InterPro" id="IPR037278">
    <property type="entry name" value="ARFGAP/RecO"/>
</dbReference>
<dbReference type="FunFam" id="1.10.220.150:FF:000008">
    <property type="entry name" value="ADP-ribosylation factor GTPase activating protein 1"/>
    <property type="match status" value="1"/>
</dbReference>
<dbReference type="PROSITE" id="PS50115">
    <property type="entry name" value="ARFGAP"/>
    <property type="match status" value="1"/>
</dbReference>
<dbReference type="GO" id="GO:0016192">
    <property type="term" value="P:vesicle-mediated transport"/>
    <property type="evidence" value="ECO:0007669"/>
    <property type="project" value="UniProtKB-KW"/>
</dbReference>
<dbReference type="PANTHER" id="PTHR46395:SF1">
    <property type="entry name" value="ADP-RIBOSYLATION FACTOR GTPASE-ACTIVATING PROTEIN 1"/>
    <property type="match status" value="1"/>
</dbReference>
<evidence type="ECO:0000256" key="16">
    <source>
        <dbReference type="ARBA" id="ARBA00077418"/>
    </source>
</evidence>
<evidence type="ECO:0000256" key="8">
    <source>
        <dbReference type="ARBA" id="ARBA00022771"/>
    </source>
</evidence>
<dbReference type="InterPro" id="IPR001164">
    <property type="entry name" value="ArfGAP_dom"/>
</dbReference>
<evidence type="ECO:0000256" key="13">
    <source>
        <dbReference type="ARBA" id="ARBA00023034"/>
    </source>
</evidence>
<evidence type="ECO:0000256" key="11">
    <source>
        <dbReference type="ARBA" id="ARBA00022927"/>
    </source>
</evidence>
<organism evidence="21 22">
    <name type="scientific">Paralvinella palmiformis</name>
    <dbReference type="NCBI Taxonomy" id="53620"/>
    <lineage>
        <taxon>Eukaryota</taxon>
        <taxon>Metazoa</taxon>
        <taxon>Spiralia</taxon>
        <taxon>Lophotrochozoa</taxon>
        <taxon>Annelida</taxon>
        <taxon>Polychaeta</taxon>
        <taxon>Sedentaria</taxon>
        <taxon>Canalipalpata</taxon>
        <taxon>Terebellida</taxon>
        <taxon>Terebelliformia</taxon>
        <taxon>Alvinellidae</taxon>
        <taxon>Paralvinella</taxon>
    </lineage>
</organism>
<gene>
    <name evidence="21" type="ORF">LSH36_116g01025</name>
</gene>
<keyword evidence="8 18" id="KW-0863">Zinc-finger</keyword>
<evidence type="ECO:0000259" key="20">
    <source>
        <dbReference type="PROSITE" id="PS50115"/>
    </source>
</evidence>
<dbReference type="CDD" id="cd08830">
    <property type="entry name" value="ArfGap_ArfGap1"/>
    <property type="match status" value="1"/>
</dbReference>
<sequence>MASPRTRRVLKDLKADTENNRCFECGGHNPQWVSVTYGIWICLECSGKHRSLGVHLSFVRSITMDKWKDLELEKMKIGGNKKARQWLEKQDDWDETLPLQQKYNTRAAALYRDKITTEAQGKPWSIETSSARNYRPTTVQPTLTSSQSYPRFNAVHSSSGGGGGMSSATYSYTSDTTSMEEAMIGTGDSDTNTYQQGKYWGFGNTEEKPKKDDDYWGSLSTGWSSFASGASKLAAQASEKATKLAVQAGKKTKELSHSVNEKVAEAKIIDNVTSGLSSITHKVKDGTLVNDVSSSVTGLASKMQNVTVKSWKNMSSMFSEGPKKNQYEELEGSSLLTSDNSIKSYSDSARDERSPERQDSWSGWGDDWSPNAEEATTPTNDAHHGTNLGHGDEWNTQNWNADGWSSESSAKVKPSKTAKNEVNTGLLIDLQDNDGAANEGWDNSGWDDGWAELESSAAKTKPLHTAKSSKAD</sequence>
<keyword evidence="4" id="KW-0343">GTPase activation</keyword>
<evidence type="ECO:0000256" key="14">
    <source>
        <dbReference type="ARBA" id="ARBA00058112"/>
    </source>
</evidence>
<comment type="function">
    <text evidence="14">GTPase-activating protein (GAP) for the ADP ribosylation factor 1 (ARF1). Involved in membrane trafficking and /or vesicle transport. Promotes hydrolysis of the ARF1-bound GTP and thus, is required for the dissociation of coat proteins from Golgi-derived membranes and vesicles, a prerequisite for vesicle's fusion with target compartment. Probably regulates ARF1-mediated transport via its interaction with the KDELR proteins and TMED2. Overexpression induces the redistribution of the entire Golgi complex to the endoplasmic reticulum, as when ARF1 is deactivated. Its activity is stimulated by phosphoinosides and inhibited by phosphatidylcholine.</text>
</comment>
<evidence type="ECO:0000256" key="6">
    <source>
        <dbReference type="ARBA" id="ARBA00022553"/>
    </source>
</evidence>
<evidence type="ECO:0000256" key="1">
    <source>
        <dbReference type="ARBA" id="ARBA00004496"/>
    </source>
</evidence>
<feature type="compositionally biased region" description="Polar residues" evidence="19">
    <location>
        <begin position="394"/>
        <end position="409"/>
    </location>
</feature>
<feature type="compositionally biased region" description="Basic and acidic residues" evidence="19">
    <location>
        <begin position="348"/>
        <end position="359"/>
    </location>
</feature>
<evidence type="ECO:0000256" key="9">
    <source>
        <dbReference type="ARBA" id="ARBA00022833"/>
    </source>
</evidence>
<reference evidence="21" key="1">
    <citation type="journal article" date="2023" name="Mol. Biol. Evol.">
        <title>Third-Generation Sequencing Reveals the Adaptive Role of the Epigenome in Three Deep-Sea Polychaetes.</title>
        <authorList>
            <person name="Perez M."/>
            <person name="Aroh O."/>
            <person name="Sun Y."/>
            <person name="Lan Y."/>
            <person name="Juniper S.K."/>
            <person name="Young C.R."/>
            <person name="Angers B."/>
            <person name="Qian P.Y."/>
        </authorList>
    </citation>
    <scope>NUCLEOTIDE SEQUENCE</scope>
    <source>
        <strain evidence="21">P08H-3</strain>
    </source>
</reference>
<keyword evidence="7" id="KW-0479">Metal-binding</keyword>
<dbReference type="Pfam" id="PF01412">
    <property type="entry name" value="ArfGap"/>
    <property type="match status" value="1"/>
</dbReference>
<keyword evidence="22" id="KW-1185">Reference proteome</keyword>
<dbReference type="InterPro" id="IPR038508">
    <property type="entry name" value="ArfGAP_dom_sf"/>
</dbReference>
<dbReference type="PANTHER" id="PTHR46395">
    <property type="entry name" value="ADP-RIBOSYLATION FACTOR GTPASE-ACTIVATING PROTEIN 1"/>
    <property type="match status" value="1"/>
</dbReference>
<evidence type="ECO:0000256" key="7">
    <source>
        <dbReference type="ARBA" id="ARBA00022723"/>
    </source>
</evidence>
<dbReference type="EMBL" id="JAODUP010000116">
    <property type="protein sequence ID" value="KAK2161449.1"/>
    <property type="molecule type" value="Genomic_DNA"/>
</dbReference>
<name>A0AAD9JY66_9ANNE</name>
<dbReference type="GO" id="GO:0008270">
    <property type="term" value="F:zinc ion binding"/>
    <property type="evidence" value="ECO:0007669"/>
    <property type="project" value="UniProtKB-KW"/>
</dbReference>
<dbReference type="SMART" id="SM00105">
    <property type="entry name" value="ArfGap"/>
    <property type="match status" value="1"/>
</dbReference>
<proteinExistence type="predicted"/>